<accession>A0ABD1CIA5</accession>
<dbReference type="SUPFAM" id="SSF48371">
    <property type="entry name" value="ARM repeat"/>
    <property type="match status" value="1"/>
</dbReference>
<dbReference type="Gene3D" id="1.25.10.10">
    <property type="entry name" value="Leucine-rich Repeat Variant"/>
    <property type="match status" value="1"/>
</dbReference>
<dbReference type="PANTHER" id="PTHR46345">
    <property type="entry name" value="INVERTED FORMIN-2"/>
    <property type="match status" value="1"/>
</dbReference>
<evidence type="ECO:0000259" key="1">
    <source>
        <dbReference type="Pfam" id="PF06367"/>
    </source>
</evidence>
<keyword evidence="3" id="KW-1185">Reference proteome</keyword>
<name>A0ABD1CIA5_CULPP</name>
<dbReference type="PANTHER" id="PTHR46345:SF8">
    <property type="entry name" value="FORMIN 3, ISOFORM B"/>
    <property type="match status" value="1"/>
</dbReference>
<dbReference type="Proteomes" id="UP001562425">
    <property type="component" value="Unassembled WGS sequence"/>
</dbReference>
<dbReference type="InterPro" id="IPR011989">
    <property type="entry name" value="ARM-like"/>
</dbReference>
<dbReference type="Pfam" id="PF06367">
    <property type="entry name" value="Drf_FH3"/>
    <property type="match status" value="1"/>
</dbReference>
<protein>
    <recommendedName>
        <fullName evidence="1">Formin FH3 domain-containing protein</fullName>
    </recommendedName>
</protein>
<reference evidence="2 3" key="1">
    <citation type="submission" date="2024-05" db="EMBL/GenBank/DDBJ databases">
        <title>Culex pipiens pipiens assembly and annotation.</title>
        <authorList>
            <person name="Alout H."/>
            <person name="Durand T."/>
        </authorList>
    </citation>
    <scope>NUCLEOTIDE SEQUENCE [LARGE SCALE GENOMIC DNA]</scope>
    <source>
        <strain evidence="2">HA-2024</strain>
        <tissue evidence="2">Whole body</tissue>
    </source>
</reference>
<dbReference type="InterPro" id="IPR010472">
    <property type="entry name" value="FH3_dom"/>
</dbReference>
<evidence type="ECO:0000313" key="2">
    <source>
        <dbReference type="EMBL" id="KAL1375842.1"/>
    </source>
</evidence>
<feature type="domain" description="Formin FH3" evidence="1">
    <location>
        <begin position="91"/>
        <end position="140"/>
    </location>
</feature>
<dbReference type="EMBL" id="JBEHCU010012148">
    <property type="protein sequence ID" value="KAL1375842.1"/>
    <property type="molecule type" value="Genomic_DNA"/>
</dbReference>
<dbReference type="InterPro" id="IPR016024">
    <property type="entry name" value="ARM-type_fold"/>
</dbReference>
<sequence>MTNDSNGTTVTAGKSAKMDSRIGLEYIVENSDYVNKLGLALDTSNATVKKQVFELLSALCALQLQRVQTGHRNARVLQGTFDLGASRNIKGERYRLNLVIVELDKAPSVEYQIALLAFINCVIISAATLQDRIRMRNEFIGEWYGFRVI</sequence>
<organism evidence="2 3">
    <name type="scientific">Culex pipiens pipiens</name>
    <name type="common">Northern house mosquito</name>
    <dbReference type="NCBI Taxonomy" id="38569"/>
    <lineage>
        <taxon>Eukaryota</taxon>
        <taxon>Metazoa</taxon>
        <taxon>Ecdysozoa</taxon>
        <taxon>Arthropoda</taxon>
        <taxon>Hexapoda</taxon>
        <taxon>Insecta</taxon>
        <taxon>Pterygota</taxon>
        <taxon>Neoptera</taxon>
        <taxon>Endopterygota</taxon>
        <taxon>Diptera</taxon>
        <taxon>Nematocera</taxon>
        <taxon>Culicoidea</taxon>
        <taxon>Culicidae</taxon>
        <taxon>Culicinae</taxon>
        <taxon>Culicini</taxon>
        <taxon>Culex</taxon>
        <taxon>Culex</taxon>
    </lineage>
</organism>
<evidence type="ECO:0000313" key="3">
    <source>
        <dbReference type="Proteomes" id="UP001562425"/>
    </source>
</evidence>
<dbReference type="AlphaFoldDB" id="A0ABD1CIA5"/>
<comment type="caution">
    <text evidence="2">The sequence shown here is derived from an EMBL/GenBank/DDBJ whole genome shotgun (WGS) entry which is preliminary data.</text>
</comment>
<gene>
    <name evidence="2" type="ORF">pipiens_004578</name>
</gene>
<proteinExistence type="predicted"/>